<feature type="compositionally biased region" description="Basic and acidic residues" evidence="1">
    <location>
        <begin position="321"/>
        <end position="338"/>
    </location>
</feature>
<dbReference type="HOGENOM" id="CLU_001204_3_1_1"/>
<dbReference type="GO" id="GO:0032012">
    <property type="term" value="P:regulation of ARF protein signal transduction"/>
    <property type="evidence" value="ECO:0007669"/>
    <property type="project" value="InterPro"/>
</dbReference>
<dbReference type="STRING" id="559304.G8YMF0"/>
<dbReference type="Pfam" id="PF23325">
    <property type="entry name" value="TPR_28"/>
    <property type="match status" value="1"/>
</dbReference>
<dbReference type="SUPFAM" id="SSF48425">
    <property type="entry name" value="Sec7 domain"/>
    <property type="match status" value="1"/>
</dbReference>
<dbReference type="PANTHER" id="PTHR10663">
    <property type="entry name" value="GUANYL-NUCLEOTIDE EXCHANGE FACTOR"/>
    <property type="match status" value="1"/>
</dbReference>
<name>G8YMF0_PICSO</name>
<gene>
    <name evidence="3" type="primary">Piso0_001313</name>
    <name evidence="3" type="ORF">GNLVRS01_PISO0F03745g</name>
</gene>
<dbReference type="SMART" id="SM00222">
    <property type="entry name" value="Sec7"/>
    <property type="match status" value="1"/>
</dbReference>
<dbReference type="InParanoid" id="G8YMF0"/>
<dbReference type="InterPro" id="IPR032691">
    <property type="entry name" value="Mon2/Sec7/BIG1-like_HUS"/>
</dbReference>
<dbReference type="InterPro" id="IPR056604">
    <property type="entry name" value="GBF1-like_TPR"/>
</dbReference>
<dbReference type="SUPFAM" id="SSF48371">
    <property type="entry name" value="ARM repeat"/>
    <property type="match status" value="1"/>
</dbReference>
<evidence type="ECO:0000313" key="3">
    <source>
        <dbReference type="EMBL" id="CCE88546.1"/>
    </source>
</evidence>
<dbReference type="PROSITE" id="PS50190">
    <property type="entry name" value="SEC7"/>
    <property type="match status" value="1"/>
</dbReference>
<keyword evidence="4" id="KW-1185">Reference proteome</keyword>
<evidence type="ECO:0000256" key="1">
    <source>
        <dbReference type="SAM" id="MobiDB-lite"/>
    </source>
</evidence>
<dbReference type="EMBL" id="FO082054">
    <property type="protein sequence ID" value="CCE88546.1"/>
    <property type="molecule type" value="Genomic_DNA"/>
</dbReference>
<dbReference type="InterPro" id="IPR016024">
    <property type="entry name" value="ARM-type_fold"/>
</dbReference>
<dbReference type="Gene3D" id="1.10.220.20">
    <property type="match status" value="1"/>
</dbReference>
<dbReference type="PANTHER" id="PTHR10663:SF388">
    <property type="entry name" value="GOLGI-SPECIFIC BREFELDIN A-RESISTANCE GUANINE NUCLEOTIDE EXCHANGE FACTOR 1"/>
    <property type="match status" value="1"/>
</dbReference>
<accession>G8YMF0</accession>
<feature type="compositionally biased region" description="Polar residues" evidence="1">
    <location>
        <begin position="287"/>
        <end position="302"/>
    </location>
</feature>
<dbReference type="GO" id="GO:0016192">
    <property type="term" value="P:vesicle-mediated transport"/>
    <property type="evidence" value="ECO:0007669"/>
    <property type="project" value="UniProtKB-ARBA"/>
</dbReference>
<sequence length="1499" mass="168944">MAQESESSLKPGECCGHKSPWMFGVTGAIAIDPVTYMINECKNLSTAMRKASRWSQSSFPAVLGASEIFGEDDPIRNNFNINTGFSSDTGRGVVNNRNPLLSGLIQLRNILCDTSNIREVDTLTVFQPFLLIIKSSYTSGSITAVALETIEKSFRYGIISMDSKNLQSALIQVVSSLTHCRFEAADQNTDDAVLLKVLRLLEYIIASEFSHILPDESISEVVQTCLSLACNKRRSEVLRRAAEMSMNSIAMRVFCKLKEIEVESTKIDDLQTNFTDTKLPEDVIGGTVSSNDNPTSDSNETDGYQEMPSEHDSDEPNSASKTEKDDATLKSEIRKEEGSATCEKPYGIVSINEFLGILISMISPSNQYQHMESTRVLALDLIRVAVEVSGTDMPNHPSIMNLVADPISKHTLQIITTSDAPALLHSALETFIAIAITLGPQLKSQLELSFSLLFDTISPNLQKRVSKLNMNDRPTSSRGAESKEMLTEALSLLWIRSPSFFTSLFIEYDCDFDRTDLGYQTLQFLCKLALPQSVVDTTDNVPPICLEGVLSFISSVNERIKSLDDDQDVSVLPLHELLVDKNKKTTFIKCTDLLNNNPKEGIKLLGERGFIKNINDEVEVAKFFFSKSGRLNKKVLGEFLAKPSNINILKHFISFFDFSTMRVDEALRVLLKSFRLPGESQQIERIVEIFAAQYVSCQNYEAEDNNEEEEPVKPDRDAVFILSYSIIMLNTDLHNPQVKNQMDFESYKRNLRGVYNGGDFPSWYLSKIYHAIRDREIIMPEEHHGTDKWFDDAWNNLISASENDVSALRKYKLSNVEICQFDRYLFEASIDTIIETLIIVFKEASDDHIITSLMSTIDKCANICIYYGIDSTINKIIDLIADLSTLLESDRDLSVIEDVREEIPLTQIKIPRKEEAITVSKLAVSFGHDFKAQLSTVVLFRLIKKTDYKVMASWEKVLKIVLALYESCIVNPNFFQEFQKKLGLSKLAKPKPQFVINRSKQLKDSGLLSTFSSFLKGYSDHVHEPADQEIELTLSTIDCVNSLNIPQIFENVSKSSLSNLKAFTEILIKILPENNVNTRLYYESEILFLYENIICFGLLINDPEFLDRLILLINQTSAQDLSDETAIRLLTYKLLLMRRGNDKHEKTLSDSLKSLASFDKDNLQKHGKQLVKPLLSLADSDSWCCKLLLNSEEYWGILKLFGSFTSFSSEILTFLETVVSSASDINESNFLPALSTLDDISSLGALAAVWEKNKMTTENRDESDDSHYSSLIETSKESITLTSDLGSLYKKKYGTDHQIYPLVQALAHQCFNPCTSVRNHAFNSLHVQLMSIDAQNVSPVELFDQGLFPLLSELSKLEVIQTDPEGFKKSHLESLSLLSKVFLKFSGGLDEKSLSKVWFDILEQFLSFYHINQSIYKGEENIIETASELLKNMILILRSNSSINNNEDFWVNTWKKIDPIYPALKSEVFSSSVQSHPEEPSKDVPTEAVKPEQEIKSTE</sequence>
<dbReference type="OMA" id="CRDIRHH"/>
<feature type="region of interest" description="Disordered" evidence="1">
    <location>
        <begin position="1471"/>
        <end position="1499"/>
    </location>
</feature>
<dbReference type="Pfam" id="PF12783">
    <property type="entry name" value="Sec7-like_HUS"/>
    <property type="match status" value="1"/>
</dbReference>
<dbReference type="Proteomes" id="UP000005222">
    <property type="component" value="Chromosome F"/>
</dbReference>
<dbReference type="Pfam" id="PF01369">
    <property type="entry name" value="Sec7"/>
    <property type="match status" value="1"/>
</dbReference>
<proteinExistence type="predicted"/>
<dbReference type="eggNOG" id="KOG0928">
    <property type="taxonomic scope" value="Eukaryota"/>
</dbReference>
<organism evidence="3 4">
    <name type="scientific">Pichia sorbitophila (strain ATCC MYA-4447 / BCRC 22081 / CBS 7064 / NBRC 10061 / NRRL Y-12695)</name>
    <name type="common">Hybrid yeast</name>
    <dbReference type="NCBI Taxonomy" id="559304"/>
    <lineage>
        <taxon>Eukaryota</taxon>
        <taxon>Fungi</taxon>
        <taxon>Dikarya</taxon>
        <taxon>Ascomycota</taxon>
        <taxon>Saccharomycotina</taxon>
        <taxon>Pichiomycetes</taxon>
        <taxon>Debaryomycetaceae</taxon>
        <taxon>Millerozyma</taxon>
    </lineage>
</organism>
<reference evidence="3 4" key="1">
    <citation type="journal article" date="2012" name="G3 (Bethesda)">
        <title>Pichia sorbitophila, an interspecies yeast hybrid reveals early steps of genome resolution following polyploidization.</title>
        <authorList>
            <person name="Leh Louis V."/>
            <person name="Despons L."/>
            <person name="Friedrich A."/>
            <person name="Martin T."/>
            <person name="Durrens P."/>
            <person name="Casaregola S."/>
            <person name="Neuveglise C."/>
            <person name="Fairhead C."/>
            <person name="Marck C."/>
            <person name="Cruz J.A."/>
            <person name="Straub M.L."/>
            <person name="Kugler V."/>
            <person name="Sacerdot C."/>
            <person name="Uzunov Z."/>
            <person name="Thierry A."/>
            <person name="Weiss S."/>
            <person name="Bleykasten C."/>
            <person name="De Montigny J."/>
            <person name="Jacques N."/>
            <person name="Jung P."/>
            <person name="Lemaire M."/>
            <person name="Mallet S."/>
            <person name="Morel G."/>
            <person name="Richard G.F."/>
            <person name="Sarkar A."/>
            <person name="Savel G."/>
            <person name="Schacherer J."/>
            <person name="Seret M.L."/>
            <person name="Talla E."/>
            <person name="Samson G."/>
            <person name="Jubin C."/>
            <person name="Poulain J."/>
            <person name="Vacherie B."/>
            <person name="Barbe V."/>
            <person name="Pelletier E."/>
            <person name="Sherman D.J."/>
            <person name="Westhof E."/>
            <person name="Weissenbach J."/>
            <person name="Baret P.V."/>
            <person name="Wincker P."/>
            <person name="Gaillardin C."/>
            <person name="Dujon B."/>
            <person name="Souciet J.L."/>
        </authorList>
    </citation>
    <scope>NUCLEOTIDE SEQUENCE [LARGE SCALE GENOMIC DNA]</scope>
    <source>
        <strain evidence="4">ATCC MYA-4447 / BCRC 22081 / CBS 7064 / NBRC 10061 / NRRL Y-12695</strain>
    </source>
</reference>
<dbReference type="InterPro" id="IPR023394">
    <property type="entry name" value="Sec7_C_sf"/>
</dbReference>
<dbReference type="OrthoDB" id="10258608at2759"/>
<dbReference type="Gene3D" id="1.10.1000.11">
    <property type="entry name" value="Arf Nucleotide-binding Site Opener,domain 2"/>
    <property type="match status" value="1"/>
</dbReference>
<dbReference type="GO" id="GO:0005794">
    <property type="term" value="C:Golgi apparatus"/>
    <property type="evidence" value="ECO:0007669"/>
    <property type="project" value="UniProtKB-ARBA"/>
</dbReference>
<protein>
    <submittedName>
        <fullName evidence="3">Piso0_001313 protein</fullName>
    </submittedName>
</protein>
<feature type="region of interest" description="Disordered" evidence="1">
    <location>
        <begin position="281"/>
        <end position="338"/>
    </location>
</feature>
<dbReference type="GO" id="GO:0005085">
    <property type="term" value="F:guanyl-nucleotide exchange factor activity"/>
    <property type="evidence" value="ECO:0007669"/>
    <property type="project" value="InterPro"/>
</dbReference>
<dbReference type="InterPro" id="IPR000904">
    <property type="entry name" value="Sec7_dom"/>
</dbReference>
<dbReference type="FunCoup" id="G8YMF0">
    <property type="interactions" value="1653"/>
</dbReference>
<dbReference type="InterPro" id="IPR035999">
    <property type="entry name" value="Sec7_dom_sf"/>
</dbReference>
<evidence type="ECO:0000259" key="2">
    <source>
        <dbReference type="PROSITE" id="PS50190"/>
    </source>
</evidence>
<dbReference type="CDD" id="cd00171">
    <property type="entry name" value="Sec7"/>
    <property type="match status" value="1"/>
</dbReference>
<evidence type="ECO:0000313" key="4">
    <source>
        <dbReference type="Proteomes" id="UP000005222"/>
    </source>
</evidence>
<feature type="domain" description="SEC7" evidence="2">
    <location>
        <begin position="576"/>
        <end position="775"/>
    </location>
</feature>
<feature type="compositionally biased region" description="Basic and acidic residues" evidence="1">
    <location>
        <begin position="1476"/>
        <end position="1499"/>
    </location>
</feature>